<keyword evidence="19" id="KW-1185">Reference proteome</keyword>
<evidence type="ECO:0000256" key="5">
    <source>
        <dbReference type="ARBA" id="ARBA00022606"/>
    </source>
</evidence>
<dbReference type="SUPFAM" id="SSF55781">
    <property type="entry name" value="GAF domain-like"/>
    <property type="match status" value="1"/>
</dbReference>
<keyword evidence="8 18" id="KW-0808">Transferase</keyword>
<keyword evidence="9" id="KW-0677">Repeat</keyword>
<keyword evidence="5" id="KW-0716">Sensory transduction</keyword>
<evidence type="ECO:0000256" key="11">
    <source>
        <dbReference type="ARBA" id="ARBA00022777"/>
    </source>
</evidence>
<evidence type="ECO:0000256" key="1">
    <source>
        <dbReference type="ARBA" id="ARBA00000085"/>
    </source>
</evidence>
<evidence type="ECO:0000256" key="15">
    <source>
        <dbReference type="ARBA" id="ARBA00023170"/>
    </source>
</evidence>
<dbReference type="PANTHER" id="PTHR41523:SF8">
    <property type="entry name" value="ETHYLENE RESPONSE SENSOR PROTEIN"/>
    <property type="match status" value="1"/>
</dbReference>
<dbReference type="RefSeq" id="WP_379537638.1">
    <property type="nucleotide sequence ID" value="NZ_JBHSDR010000003.1"/>
</dbReference>
<keyword evidence="11 18" id="KW-0418">Kinase</keyword>
<dbReference type="InterPro" id="IPR001610">
    <property type="entry name" value="PAC"/>
</dbReference>
<dbReference type="Pfam" id="PF08447">
    <property type="entry name" value="PAS_3"/>
    <property type="match status" value="1"/>
</dbReference>
<dbReference type="SUPFAM" id="SSF55874">
    <property type="entry name" value="ATPase domain of HSP90 chaperone/DNA topoisomerase II/histidine kinase"/>
    <property type="match status" value="1"/>
</dbReference>
<dbReference type="PROSITE" id="PS50112">
    <property type="entry name" value="PAS"/>
    <property type="match status" value="1"/>
</dbReference>
<dbReference type="Gene3D" id="3.30.565.10">
    <property type="entry name" value="Histidine kinase-like ATPase, C-terminal domain"/>
    <property type="match status" value="1"/>
</dbReference>
<accession>A0ABV8RLP3</accession>
<keyword evidence="14" id="KW-0843">Virulence</keyword>
<evidence type="ECO:0000256" key="4">
    <source>
        <dbReference type="ARBA" id="ARBA00022553"/>
    </source>
</evidence>
<keyword evidence="7" id="KW-0288">FMN</keyword>
<evidence type="ECO:0000256" key="14">
    <source>
        <dbReference type="ARBA" id="ARBA00023026"/>
    </source>
</evidence>
<evidence type="ECO:0000256" key="6">
    <source>
        <dbReference type="ARBA" id="ARBA00022630"/>
    </source>
</evidence>
<dbReference type="SMART" id="SM00091">
    <property type="entry name" value="PAS"/>
    <property type="match status" value="1"/>
</dbReference>
<dbReference type="GO" id="GO:0004673">
    <property type="term" value="F:protein histidine kinase activity"/>
    <property type="evidence" value="ECO:0007669"/>
    <property type="project" value="UniProtKB-EC"/>
</dbReference>
<dbReference type="PROSITE" id="PS50113">
    <property type="entry name" value="PAC"/>
    <property type="match status" value="1"/>
</dbReference>
<dbReference type="InterPro" id="IPR011102">
    <property type="entry name" value="Sig_transdc_His_kinase_HWE"/>
</dbReference>
<dbReference type="SMART" id="SM00911">
    <property type="entry name" value="HWE_HK"/>
    <property type="match status" value="1"/>
</dbReference>
<dbReference type="EC" id="2.7.13.3" evidence="2"/>
<dbReference type="PANTHER" id="PTHR41523">
    <property type="entry name" value="TWO-COMPONENT SYSTEM SENSOR PROTEIN"/>
    <property type="match status" value="1"/>
</dbReference>
<dbReference type="InterPro" id="IPR035965">
    <property type="entry name" value="PAS-like_dom_sf"/>
</dbReference>
<evidence type="ECO:0000256" key="10">
    <source>
        <dbReference type="ARBA" id="ARBA00022741"/>
    </source>
</evidence>
<proteinExistence type="predicted"/>
<dbReference type="InterPro" id="IPR000014">
    <property type="entry name" value="PAS"/>
</dbReference>
<dbReference type="InterPro" id="IPR036890">
    <property type="entry name" value="HATPase_C_sf"/>
</dbReference>
<dbReference type="Gene3D" id="3.30.450.40">
    <property type="match status" value="1"/>
</dbReference>
<evidence type="ECO:0000313" key="18">
    <source>
        <dbReference type="EMBL" id="MFC4294174.1"/>
    </source>
</evidence>
<evidence type="ECO:0000256" key="13">
    <source>
        <dbReference type="ARBA" id="ARBA00022991"/>
    </source>
</evidence>
<evidence type="ECO:0000256" key="2">
    <source>
        <dbReference type="ARBA" id="ARBA00012438"/>
    </source>
</evidence>
<name>A0ABV8RLP3_9SPHN</name>
<dbReference type="Gene3D" id="3.30.450.20">
    <property type="entry name" value="PAS domain"/>
    <property type="match status" value="1"/>
</dbReference>
<keyword evidence="6" id="KW-0285">Flavoprotein</keyword>
<comment type="caution">
    <text evidence="18">The sequence shown here is derived from an EMBL/GenBank/DDBJ whole genome shotgun (WGS) entry which is preliminary data.</text>
</comment>
<gene>
    <name evidence="18" type="ORF">ACFO0A_03770</name>
</gene>
<dbReference type="InterPro" id="IPR003018">
    <property type="entry name" value="GAF"/>
</dbReference>
<dbReference type="Pfam" id="PF07536">
    <property type="entry name" value="HWE_HK"/>
    <property type="match status" value="1"/>
</dbReference>
<evidence type="ECO:0000256" key="8">
    <source>
        <dbReference type="ARBA" id="ARBA00022679"/>
    </source>
</evidence>
<dbReference type="InterPro" id="IPR029016">
    <property type="entry name" value="GAF-like_dom_sf"/>
</dbReference>
<evidence type="ECO:0000256" key="7">
    <source>
        <dbReference type="ARBA" id="ARBA00022643"/>
    </source>
</evidence>
<dbReference type="CDD" id="cd00130">
    <property type="entry name" value="PAS"/>
    <property type="match status" value="1"/>
</dbReference>
<evidence type="ECO:0000256" key="9">
    <source>
        <dbReference type="ARBA" id="ARBA00022737"/>
    </source>
</evidence>
<keyword evidence="12" id="KW-0067">ATP-binding</keyword>
<evidence type="ECO:0000259" key="16">
    <source>
        <dbReference type="PROSITE" id="PS50112"/>
    </source>
</evidence>
<dbReference type="InterPro" id="IPR000700">
    <property type="entry name" value="PAS-assoc_C"/>
</dbReference>
<keyword evidence="13" id="KW-0157">Chromophore</keyword>
<dbReference type="EMBL" id="JBHSDR010000003">
    <property type="protein sequence ID" value="MFC4294174.1"/>
    <property type="molecule type" value="Genomic_DNA"/>
</dbReference>
<dbReference type="InterPro" id="IPR013655">
    <property type="entry name" value="PAS_fold_3"/>
</dbReference>
<keyword evidence="3" id="KW-0600">Photoreceptor protein</keyword>
<reference evidence="19" key="1">
    <citation type="journal article" date="2019" name="Int. J. Syst. Evol. Microbiol.">
        <title>The Global Catalogue of Microorganisms (GCM) 10K type strain sequencing project: providing services to taxonomists for standard genome sequencing and annotation.</title>
        <authorList>
            <consortium name="The Broad Institute Genomics Platform"/>
            <consortium name="The Broad Institute Genome Sequencing Center for Infectious Disease"/>
            <person name="Wu L."/>
            <person name="Ma J."/>
        </authorList>
    </citation>
    <scope>NUCLEOTIDE SEQUENCE [LARGE SCALE GENOMIC DNA]</scope>
    <source>
        <strain evidence="19">CGMCC 1.12989</strain>
    </source>
</reference>
<dbReference type="Pfam" id="PF13185">
    <property type="entry name" value="GAF_2"/>
    <property type="match status" value="1"/>
</dbReference>
<sequence>MDRESTPERPQGASARAVAGDEDVRALALAAYGLDALQDDPELAAIAAFAARLCGTPIALVSLVEEERERFLARAGTDALAAERNHALCAMAMNEDGIVVVPDAGEDARFRQHSMVSGDPYVRFYAAAPLVSETGIPLGTLCVMATEPRAGLDDIQREGLSVLAAAVMRRFKARRSGGAARAQIDLRDQRLRVLADSMPQIAWSADRHGNVDYFNARFAKYTGVTPTFHGDDWRVLIHPDDVGKASKAWNAALKKGGNFQAEYRLRRADGTWLWMLARALPVRNAEGDVDRWYGTITDIDESRRLAEANDLIARELNHRIKNIFALIIGLVTMSARGAPEAAEFAASLAQRVRALDHAHGFVRADAAGEMVADGGLHTLLRTLFSPYDRAEGPAIEITGTDFTILRGATPLALVFHELATNAVKYGALSEEHGRVSVKTWADGENAVMEWSEFGGPVVKDRPKPTGFGSRLVEMSVKNQLGGTIVYSWQRDGLRATIRCPLEQL</sequence>
<keyword evidence="15" id="KW-0675">Receptor</keyword>
<dbReference type="NCBIfam" id="TIGR00229">
    <property type="entry name" value="sensory_box"/>
    <property type="match status" value="1"/>
</dbReference>
<evidence type="ECO:0000259" key="17">
    <source>
        <dbReference type="PROSITE" id="PS50113"/>
    </source>
</evidence>
<protein>
    <recommendedName>
        <fullName evidence="2">histidine kinase</fullName>
        <ecNumber evidence="2">2.7.13.3</ecNumber>
    </recommendedName>
</protein>
<dbReference type="SUPFAM" id="SSF55785">
    <property type="entry name" value="PYP-like sensor domain (PAS domain)"/>
    <property type="match status" value="1"/>
</dbReference>
<comment type="catalytic activity">
    <reaction evidence="1">
        <text>ATP + protein L-histidine = ADP + protein N-phospho-L-histidine.</text>
        <dbReference type="EC" id="2.7.13.3"/>
    </reaction>
</comment>
<feature type="domain" description="PAS" evidence="16">
    <location>
        <begin position="187"/>
        <end position="256"/>
    </location>
</feature>
<evidence type="ECO:0000256" key="3">
    <source>
        <dbReference type="ARBA" id="ARBA00022543"/>
    </source>
</evidence>
<evidence type="ECO:0000256" key="12">
    <source>
        <dbReference type="ARBA" id="ARBA00022840"/>
    </source>
</evidence>
<evidence type="ECO:0000313" key="19">
    <source>
        <dbReference type="Proteomes" id="UP001595828"/>
    </source>
</evidence>
<dbReference type="Proteomes" id="UP001595828">
    <property type="component" value="Unassembled WGS sequence"/>
</dbReference>
<keyword evidence="10" id="KW-0547">Nucleotide-binding</keyword>
<feature type="domain" description="PAC" evidence="17">
    <location>
        <begin position="259"/>
        <end position="311"/>
    </location>
</feature>
<dbReference type="SMART" id="SM00086">
    <property type="entry name" value="PAC"/>
    <property type="match status" value="1"/>
</dbReference>
<keyword evidence="4" id="KW-0597">Phosphoprotein</keyword>
<organism evidence="18 19">
    <name type="scientific">Novosphingobium tardum</name>
    <dbReference type="NCBI Taxonomy" id="1538021"/>
    <lineage>
        <taxon>Bacteria</taxon>
        <taxon>Pseudomonadati</taxon>
        <taxon>Pseudomonadota</taxon>
        <taxon>Alphaproteobacteria</taxon>
        <taxon>Sphingomonadales</taxon>
        <taxon>Sphingomonadaceae</taxon>
        <taxon>Novosphingobium</taxon>
    </lineage>
</organism>